<evidence type="ECO:0000259" key="1">
    <source>
        <dbReference type="Pfam" id="PF04015"/>
    </source>
</evidence>
<proteinExistence type="predicted"/>
<comment type="caution">
    <text evidence="2">The sequence shown here is derived from an EMBL/GenBank/DDBJ whole genome shotgun (WGS) entry which is preliminary data.</text>
</comment>
<keyword evidence="3" id="KW-1185">Reference proteome</keyword>
<dbReference type="EMBL" id="JBBMFP010000002">
    <property type="protein sequence ID" value="MEQ2429943.1"/>
    <property type="molecule type" value="Genomic_DNA"/>
</dbReference>
<feature type="domain" description="DUF362" evidence="1">
    <location>
        <begin position="11"/>
        <end position="109"/>
    </location>
</feature>
<gene>
    <name evidence="2" type="ORF">WMO65_02910</name>
</gene>
<dbReference type="Proteomes" id="UP001457898">
    <property type="component" value="Unassembled WGS sequence"/>
</dbReference>
<dbReference type="Pfam" id="PF04015">
    <property type="entry name" value="DUF362"/>
    <property type="match status" value="1"/>
</dbReference>
<reference evidence="2 3" key="1">
    <citation type="submission" date="2024-03" db="EMBL/GenBank/DDBJ databases">
        <title>Human intestinal bacterial collection.</title>
        <authorList>
            <person name="Pauvert C."/>
            <person name="Hitch T.C.A."/>
            <person name="Clavel T."/>
        </authorList>
    </citation>
    <scope>NUCLEOTIDE SEQUENCE [LARGE SCALE GENOMIC DNA]</scope>
    <source>
        <strain evidence="2 3">CLA-SR-H028</strain>
    </source>
</reference>
<name>A0ABV1DHV1_9FIRM</name>
<evidence type="ECO:0000313" key="3">
    <source>
        <dbReference type="Proteomes" id="UP001457898"/>
    </source>
</evidence>
<accession>A0ABV1DHV1</accession>
<evidence type="ECO:0000313" key="2">
    <source>
        <dbReference type="EMBL" id="MEQ2429943.1"/>
    </source>
</evidence>
<protein>
    <submittedName>
        <fullName evidence="2">DUF362 domain-containing protein</fullName>
    </submittedName>
</protein>
<dbReference type="RefSeq" id="WP_148391432.1">
    <property type="nucleotide sequence ID" value="NZ_JBBMFP010000002.1"/>
</dbReference>
<dbReference type="InterPro" id="IPR007160">
    <property type="entry name" value="DUF362"/>
</dbReference>
<organism evidence="2 3">
    <name type="scientific">Blautia caccae</name>
    <dbReference type="NCBI Taxonomy" id="3133175"/>
    <lineage>
        <taxon>Bacteria</taxon>
        <taxon>Bacillati</taxon>
        <taxon>Bacillota</taxon>
        <taxon>Clostridia</taxon>
        <taxon>Lachnospirales</taxon>
        <taxon>Lachnospiraceae</taxon>
        <taxon>Blautia</taxon>
    </lineage>
</organism>
<sequence>MSTGEPGSNYLKTDLIGGLVQSFENQTIVECNTAYGGSRANTAMHYQVAEDHGYTAIAEVDIMDENGSMTLPVIGGDNLTEDYAGVNFANYDYYVVLSHFKGHSMFNCSVFMEQVVLNCA</sequence>